<feature type="region of interest" description="Disordered" evidence="2">
    <location>
        <begin position="1"/>
        <end position="27"/>
    </location>
</feature>
<dbReference type="SUPFAM" id="SSF63712">
    <property type="entry name" value="Nicotinic receptor ligand binding domain-like"/>
    <property type="match status" value="1"/>
</dbReference>
<evidence type="ECO:0000256" key="2">
    <source>
        <dbReference type="SAM" id="MobiDB-lite"/>
    </source>
</evidence>
<reference evidence="5" key="1">
    <citation type="submission" date="2023-11" db="UniProtKB">
        <authorList>
            <consortium name="WormBaseParasite"/>
        </authorList>
    </citation>
    <scope>IDENTIFICATION</scope>
</reference>
<dbReference type="AlphaFoldDB" id="A0AA85BFP7"/>
<dbReference type="GO" id="GO:0004888">
    <property type="term" value="F:transmembrane signaling receptor activity"/>
    <property type="evidence" value="ECO:0007669"/>
    <property type="project" value="InterPro"/>
</dbReference>
<dbReference type="PANTHER" id="PTHR18945">
    <property type="entry name" value="NEUROTRANSMITTER GATED ION CHANNEL"/>
    <property type="match status" value="1"/>
</dbReference>
<dbReference type="WBParaSite" id="SMTH1_49580.1">
    <property type="protein sequence ID" value="SMTH1_49580.1"/>
    <property type="gene ID" value="SMTH1_49580"/>
</dbReference>
<evidence type="ECO:0000256" key="1">
    <source>
        <dbReference type="ARBA" id="ARBA00004141"/>
    </source>
</evidence>
<feature type="transmembrane region" description="Helical" evidence="3">
    <location>
        <begin position="1126"/>
        <end position="1147"/>
    </location>
</feature>
<comment type="subcellular location">
    <subcellularLocation>
        <location evidence="1">Membrane</location>
        <topology evidence="1">Multi-pass membrane protein</topology>
    </subcellularLocation>
</comment>
<dbReference type="Proteomes" id="UP000050791">
    <property type="component" value="Unassembled WGS sequence"/>
</dbReference>
<feature type="compositionally biased region" description="Polar residues" evidence="2">
    <location>
        <begin position="1184"/>
        <end position="1198"/>
    </location>
</feature>
<evidence type="ECO:0000256" key="3">
    <source>
        <dbReference type="SAM" id="Phobius"/>
    </source>
</evidence>
<dbReference type="FunFam" id="2.70.170.10:FF:000053">
    <property type="entry name" value="Predicted protein"/>
    <property type="match status" value="1"/>
</dbReference>
<dbReference type="InterPro" id="IPR038050">
    <property type="entry name" value="Neuro_actylchol_rec"/>
</dbReference>
<dbReference type="InterPro" id="IPR036719">
    <property type="entry name" value="Neuro-gated_channel_TM_sf"/>
</dbReference>
<evidence type="ECO:0000313" key="4">
    <source>
        <dbReference type="Proteomes" id="UP000050791"/>
    </source>
</evidence>
<name>A0AA85BFP7_9TREM</name>
<dbReference type="InterPro" id="IPR036734">
    <property type="entry name" value="Neur_chan_lig-bd_sf"/>
</dbReference>
<dbReference type="GO" id="GO:0016020">
    <property type="term" value="C:membrane"/>
    <property type="evidence" value="ECO:0007669"/>
    <property type="project" value="UniProtKB-SubCell"/>
</dbReference>
<evidence type="ECO:0008006" key="6">
    <source>
        <dbReference type="Google" id="ProtNLM"/>
    </source>
</evidence>
<feature type="region of interest" description="Disordered" evidence="2">
    <location>
        <begin position="1177"/>
        <end position="1198"/>
    </location>
</feature>
<dbReference type="InterPro" id="IPR006201">
    <property type="entry name" value="Neur_channel"/>
</dbReference>
<organism evidence="4 5">
    <name type="scientific">Schistosoma mattheei</name>
    <dbReference type="NCBI Taxonomy" id="31246"/>
    <lineage>
        <taxon>Eukaryota</taxon>
        <taxon>Metazoa</taxon>
        <taxon>Spiralia</taxon>
        <taxon>Lophotrochozoa</taxon>
        <taxon>Platyhelminthes</taxon>
        <taxon>Trematoda</taxon>
        <taxon>Digenea</taxon>
        <taxon>Strigeidida</taxon>
        <taxon>Schistosomatoidea</taxon>
        <taxon>Schistosomatidae</taxon>
        <taxon>Schistosoma</taxon>
    </lineage>
</organism>
<feature type="compositionally biased region" description="Low complexity" evidence="2">
    <location>
        <begin position="8"/>
        <end position="26"/>
    </location>
</feature>
<evidence type="ECO:0000313" key="5">
    <source>
        <dbReference type="WBParaSite" id="SMTH1_49580.1"/>
    </source>
</evidence>
<sequence>MMSGNYTSSSPSPSPSSLPSSSPSSSNQWIGNKSFYIRDNTNSTLQHIIESCNYEPFSNYNTRVTSKSYSHSQNRYDTLYHSKQQQKQQQQQQRQNDAFNCNMPRIVLSPPPPPPPPLPPQIQKSIRNYQPMNETYCIPKRSYSPLIIQNKLEIEKGNHSYYKSMIKQQNPYHPIQYTKSSIQMMPETILSMNRLNKNPINQHRSQFNPYLSSHRSRQLNENQLKPALNVFNSKRIILPEIPHNSIINTSHIMNSQRTTHSPIKCNVLENNNNDNNNEPDIWNIGSSTGIGQSKSRTIKSSLSNQKYKLFNSSKQQLTLYHDDMNMNLMNSDNDNSLINTDDETVSLNTIDDHYEENMKLLNKYSNSLKQFHGNKYELNGSTKTLIPSNQLHHPISISCKSSIYWNKSQTTNLLNQNLIPSDYKTETNLPLNIQPNNIPATVNSSQFPSSSSSSSLYDQPTTLIKTYGDDSGDKWTVYYRNPNIPNVHIESIDDNNNNNNNKTTQLHDHSISNQSNLQQTSYNKTLSQYSNEYSSQINNQLLIPDQKDGIPLKQINKIITMENTMDISKKKRKKHRFYSIKQTEYLIEALESLTNSIEKNNINLELELKDIDLDNKQSLLMLQNTDINLHRNSSLTTKLRPKSFNTKYGIINRHEYKRKSAGLNHTDELNHNRIEKVAVEVRVVFLKIGEIDTLKELYYADAFLQAKWREPKLDGHTAEELSITELEQYWNPLLYIDNILSETKDTQWIMAVRNEYGEVYLMERRRIKGVFLETLELNDFPLDVQDLTITVTTERPDTEVDIIPDQVEMSAINIQTFVDQQEWKLHEHVEIKKRIIKQEYSSSMKSHPCLSVTCRAARRPGYFYWNVFLIMFMISGLAFATFAVSPDKAELRLRLSFTLILTSVTFKYVITQSLPKISYLTYMDKYVLMSLFILCIISIWHAVVTLIGLDFDLPDSPGFGSSLPSTSTTTTTSTTNTTATTTSAIISPNLNVNTTNQSPRLYFPNHNKSESIQSTPNHSQMKISNYKFSNTSQLSEQMNNSDALPSLHNLSSLSPLSLLSTPSMYNNLLQNDSFTLLSNTGTPLMTATPVNQTFNSLLKEQNNGCSRTNRMACSDWKMVQQIEKHVFTSFVTIYILAHAIFIFWLYFDASRRRREMTQKDKDYRAFLQRNRQWQNIEKPKDMHATNQQSSISLQTACS</sequence>
<feature type="transmembrane region" description="Helical" evidence="3">
    <location>
        <begin position="926"/>
        <end position="949"/>
    </location>
</feature>
<feature type="transmembrane region" description="Helical" evidence="3">
    <location>
        <begin position="862"/>
        <end position="883"/>
    </location>
</feature>
<accession>A0AA85BFP7</accession>
<dbReference type="Gene3D" id="2.70.170.10">
    <property type="entry name" value="Neurotransmitter-gated ion-channel ligand-binding domain"/>
    <property type="match status" value="1"/>
</dbReference>
<dbReference type="SUPFAM" id="SSF90112">
    <property type="entry name" value="Neurotransmitter-gated ion-channel transmembrane pore"/>
    <property type="match status" value="1"/>
</dbReference>
<dbReference type="GO" id="GO:0005230">
    <property type="term" value="F:extracellular ligand-gated monoatomic ion channel activity"/>
    <property type="evidence" value="ECO:0007669"/>
    <property type="project" value="InterPro"/>
</dbReference>
<keyword evidence="3" id="KW-0472">Membrane</keyword>
<keyword evidence="3" id="KW-0812">Transmembrane</keyword>
<feature type="region of interest" description="Disordered" evidence="2">
    <location>
        <begin position="489"/>
        <end position="516"/>
    </location>
</feature>
<proteinExistence type="predicted"/>
<dbReference type="Gene3D" id="1.20.58.390">
    <property type="entry name" value="Neurotransmitter-gated ion-channel transmembrane domain"/>
    <property type="match status" value="1"/>
</dbReference>
<protein>
    <recommendedName>
        <fullName evidence="6">Neur_chan_LBD domain-containing protein</fullName>
    </recommendedName>
</protein>
<keyword evidence="3" id="KW-1133">Transmembrane helix</keyword>